<dbReference type="Proteomes" id="UP001589645">
    <property type="component" value="Unassembled WGS sequence"/>
</dbReference>
<evidence type="ECO:0000256" key="8">
    <source>
        <dbReference type="SAM" id="SignalP"/>
    </source>
</evidence>
<accession>A0ABV5HMN1</accession>
<evidence type="ECO:0000256" key="3">
    <source>
        <dbReference type="ARBA" id="ARBA00022452"/>
    </source>
</evidence>
<dbReference type="Gene3D" id="2.40.160.60">
    <property type="entry name" value="Outer membrane protein transport protein (OMPP1/FadL/TodX)"/>
    <property type="match status" value="1"/>
</dbReference>
<keyword evidence="7" id="KW-0998">Cell outer membrane</keyword>
<feature type="chain" id="PRO_5047262766" evidence="8">
    <location>
        <begin position="26"/>
        <end position="416"/>
    </location>
</feature>
<dbReference type="PANTHER" id="PTHR35093">
    <property type="entry name" value="OUTER MEMBRANE PROTEIN NMB0088-RELATED"/>
    <property type="match status" value="1"/>
</dbReference>
<sequence length="416" mass="44642">MKTNKSFLTLSLSFGLVSVSPFTQAAGFQLAEYSATGLGRAYAGEAAMADNASAQWRNPAMLTYLTGTQISVGGVYINPNVDVDGEVAGSIDAKSDDYVNDAVVPNLYLSHQYNDRLYVGLAFGTNYGMITDLGNDFAASHFGNKAKVETMEANLNLGYQLTPEISLGGGLRYITGEGHFGGSLGGTTLKYMEGDDTALGWQIGAAWQINPNHRIGIAYKSAVDLTLAGYAEGAAFGLPSPLRDSGSMDITLPATAELATFHQLTERWAVHTSFNWTDWSSFDQLVADLDTLGNQTVKVENWRDSYRFAVGTTYTVSKALTLRSGLAYDTSAVSDKNRTITIPEIDRTWFSLGASYAVSKQLTVDAGATYVYTKEAHIVESRGYASDDAAEAIGGQFVGDVSGNIIIFGLQANYVF</sequence>
<dbReference type="EMBL" id="JBHMEP010000001">
    <property type="protein sequence ID" value="MFB9134826.1"/>
    <property type="molecule type" value="Genomic_DNA"/>
</dbReference>
<comment type="subcellular location">
    <subcellularLocation>
        <location evidence="1">Cell outer membrane</location>
        <topology evidence="1">Multi-pass membrane protein</topology>
    </subcellularLocation>
</comment>
<evidence type="ECO:0000313" key="10">
    <source>
        <dbReference type="Proteomes" id="UP001589645"/>
    </source>
</evidence>
<comment type="caution">
    <text evidence="9">The sequence shown here is derived from an EMBL/GenBank/DDBJ whole genome shotgun (WGS) entry which is preliminary data.</text>
</comment>
<feature type="signal peptide" evidence="8">
    <location>
        <begin position="1"/>
        <end position="25"/>
    </location>
</feature>
<protein>
    <submittedName>
        <fullName evidence="9">Outer membrane protein transport protein</fullName>
    </submittedName>
</protein>
<evidence type="ECO:0000256" key="2">
    <source>
        <dbReference type="ARBA" id="ARBA00008163"/>
    </source>
</evidence>
<evidence type="ECO:0000256" key="6">
    <source>
        <dbReference type="ARBA" id="ARBA00023136"/>
    </source>
</evidence>
<keyword evidence="5 8" id="KW-0732">Signal</keyword>
<evidence type="ECO:0000313" key="9">
    <source>
        <dbReference type="EMBL" id="MFB9134826.1"/>
    </source>
</evidence>
<proteinExistence type="inferred from homology"/>
<dbReference type="Pfam" id="PF03349">
    <property type="entry name" value="Toluene_X"/>
    <property type="match status" value="1"/>
</dbReference>
<organism evidence="9 10">
    <name type="scientific">Vibrio olivae</name>
    <dbReference type="NCBI Taxonomy" id="1243002"/>
    <lineage>
        <taxon>Bacteria</taxon>
        <taxon>Pseudomonadati</taxon>
        <taxon>Pseudomonadota</taxon>
        <taxon>Gammaproteobacteria</taxon>
        <taxon>Vibrionales</taxon>
        <taxon>Vibrionaceae</taxon>
        <taxon>Vibrio</taxon>
    </lineage>
</organism>
<gene>
    <name evidence="9" type="ORF">ACFFUV_07515</name>
</gene>
<keyword evidence="6" id="KW-0472">Membrane</keyword>
<keyword evidence="3" id="KW-1134">Transmembrane beta strand</keyword>
<dbReference type="PANTHER" id="PTHR35093:SF8">
    <property type="entry name" value="OUTER MEMBRANE PROTEIN NMB0088-RELATED"/>
    <property type="match status" value="1"/>
</dbReference>
<dbReference type="SUPFAM" id="SSF56935">
    <property type="entry name" value="Porins"/>
    <property type="match status" value="1"/>
</dbReference>
<evidence type="ECO:0000256" key="7">
    <source>
        <dbReference type="ARBA" id="ARBA00023237"/>
    </source>
</evidence>
<dbReference type="RefSeq" id="WP_390190910.1">
    <property type="nucleotide sequence ID" value="NZ_JBHMEP010000001.1"/>
</dbReference>
<reference evidence="9 10" key="1">
    <citation type="submission" date="2024-09" db="EMBL/GenBank/DDBJ databases">
        <authorList>
            <person name="Sun Q."/>
            <person name="Mori K."/>
        </authorList>
    </citation>
    <scope>NUCLEOTIDE SEQUENCE [LARGE SCALE GENOMIC DNA]</scope>
    <source>
        <strain evidence="9 10">CECT 8064</strain>
    </source>
</reference>
<evidence type="ECO:0000256" key="5">
    <source>
        <dbReference type="ARBA" id="ARBA00022729"/>
    </source>
</evidence>
<keyword evidence="4" id="KW-0812">Transmembrane</keyword>
<dbReference type="InterPro" id="IPR005017">
    <property type="entry name" value="OMPP1/FadL/TodX"/>
</dbReference>
<evidence type="ECO:0000256" key="1">
    <source>
        <dbReference type="ARBA" id="ARBA00004571"/>
    </source>
</evidence>
<comment type="similarity">
    <text evidence="2">Belongs to the OmpP1/FadL family.</text>
</comment>
<name>A0ABV5HMN1_9VIBR</name>
<keyword evidence="10" id="KW-1185">Reference proteome</keyword>
<evidence type="ECO:0000256" key="4">
    <source>
        <dbReference type="ARBA" id="ARBA00022692"/>
    </source>
</evidence>